<sequence length="194" mass="20182">MRQMDLRPVEAAKAEVIRENGVQDVQEVQTDMTIEDPAEIGEIIHLNGMTVALETDTVTGTHQEGAATTARPWIAVDTTVVATTGAATIVAVTTVAVMTAVAMTAELRHVEVQIAMTAADTTAAAMIEAAMTAEGLTAEDLPCAEAAATTGHPWVAAARGRGAQGRGLLLAADHPLLGDPLAVEDRSQDKCFDP</sequence>
<protein>
    <submittedName>
        <fullName evidence="1">Uncharacterized protein</fullName>
    </submittedName>
</protein>
<evidence type="ECO:0000313" key="1">
    <source>
        <dbReference type="EMBL" id="CAD8507418.1"/>
    </source>
</evidence>
<dbReference type="EMBL" id="HBEO01034186">
    <property type="protein sequence ID" value="CAD8507418.1"/>
    <property type="molecule type" value="Transcribed_RNA"/>
</dbReference>
<reference evidence="1" key="1">
    <citation type="submission" date="2021-01" db="EMBL/GenBank/DDBJ databases">
        <authorList>
            <person name="Corre E."/>
            <person name="Pelletier E."/>
            <person name="Niang G."/>
            <person name="Scheremetjew M."/>
            <person name="Finn R."/>
            <person name="Kale V."/>
            <person name="Holt S."/>
            <person name="Cochrane G."/>
            <person name="Meng A."/>
            <person name="Brown T."/>
            <person name="Cohen L."/>
        </authorList>
    </citation>
    <scope>NUCLEOTIDE SEQUENCE</scope>
    <source>
        <strain evidence="1">CCMP325</strain>
    </source>
</reference>
<gene>
    <name evidence="1" type="ORF">HPHI1048_LOCUS23116</name>
</gene>
<proteinExistence type="predicted"/>
<accession>A0A7S0I0G9</accession>
<dbReference type="AlphaFoldDB" id="A0A7S0I0G9"/>
<name>A0A7S0I0G9_9CRYP</name>
<organism evidence="1">
    <name type="scientific">Hanusia phi</name>
    <dbReference type="NCBI Taxonomy" id="3032"/>
    <lineage>
        <taxon>Eukaryota</taxon>
        <taxon>Cryptophyceae</taxon>
        <taxon>Pyrenomonadales</taxon>
        <taxon>Geminigeraceae</taxon>
        <taxon>Hanusia</taxon>
    </lineage>
</organism>